<dbReference type="GO" id="GO:0004175">
    <property type="term" value="F:endopeptidase activity"/>
    <property type="evidence" value="ECO:0007669"/>
    <property type="project" value="UniProtKB-ARBA"/>
</dbReference>
<gene>
    <name evidence="3" type="ORF">HYG85_20530</name>
</gene>
<protein>
    <submittedName>
        <fullName evidence="3">CPBP family intramembrane metalloprotease</fullName>
    </submittedName>
</protein>
<dbReference type="RefSeq" id="WP_212691254.1">
    <property type="nucleotide sequence ID" value="NZ_CP058561.1"/>
</dbReference>
<feature type="transmembrane region" description="Helical" evidence="1">
    <location>
        <begin position="87"/>
        <end position="109"/>
    </location>
</feature>
<feature type="transmembrane region" description="Helical" evidence="1">
    <location>
        <begin position="205"/>
        <end position="225"/>
    </location>
</feature>
<keyword evidence="3" id="KW-0645">Protease</keyword>
<sequence length="280" mass="31687">MNLFKNKHNKIYSGIKITLFIAFYFTFQKAASSLLIPLDFTNYYTLYILIKSLSVVALIIAFIFVYKLENRSPRKFGVIISKKSLKHLLIGLVLGALSITIIALLLFATDNATLTYSFEEPIFSFNLIYVMIIFILVGIDEELLVRGYIVHTLHRYNNKYVVYIIPAVIFSALHLLNPNVSVVGLINIVLIGILFTYMTLKTKNILMAIGFHITWNFFQGGFFGFNVSGSTLWDSVYPVRIIHDNLLTGGDFGLEGGILTTLIFVIVTMVVYLIPVEDNQ</sequence>
<keyword evidence="1" id="KW-0812">Transmembrane</keyword>
<feature type="transmembrane region" description="Helical" evidence="1">
    <location>
        <begin position="12"/>
        <end position="31"/>
    </location>
</feature>
<feature type="transmembrane region" description="Helical" evidence="1">
    <location>
        <begin position="121"/>
        <end position="139"/>
    </location>
</feature>
<keyword evidence="3" id="KW-0378">Hydrolase</keyword>
<reference evidence="3 4" key="1">
    <citation type="submission" date="2020-07" db="EMBL/GenBank/DDBJ databases">
        <title>Vallitalea guaymasensis genome.</title>
        <authorList>
            <person name="Postec A."/>
        </authorList>
    </citation>
    <scope>NUCLEOTIDE SEQUENCE [LARGE SCALE GENOMIC DNA]</scope>
    <source>
        <strain evidence="3 4">Ra1766G1</strain>
    </source>
</reference>
<accession>A0A8J8SDS7</accession>
<dbReference type="PANTHER" id="PTHR39430">
    <property type="entry name" value="MEMBRANE-ASSOCIATED PROTEASE-RELATED"/>
    <property type="match status" value="1"/>
</dbReference>
<dbReference type="Proteomes" id="UP000677305">
    <property type="component" value="Chromosome"/>
</dbReference>
<dbReference type="EMBL" id="CP058561">
    <property type="protein sequence ID" value="QUH31178.1"/>
    <property type="molecule type" value="Genomic_DNA"/>
</dbReference>
<keyword evidence="1" id="KW-0472">Membrane</keyword>
<evidence type="ECO:0000259" key="2">
    <source>
        <dbReference type="Pfam" id="PF02517"/>
    </source>
</evidence>
<feature type="transmembrane region" description="Helical" evidence="1">
    <location>
        <begin position="160"/>
        <end position="176"/>
    </location>
</feature>
<dbReference type="PANTHER" id="PTHR39430:SF1">
    <property type="entry name" value="PROTEASE"/>
    <property type="match status" value="1"/>
</dbReference>
<dbReference type="KEGG" id="vgu:HYG85_20530"/>
<organism evidence="3 4">
    <name type="scientific">Vallitalea guaymasensis</name>
    <dbReference type="NCBI Taxonomy" id="1185412"/>
    <lineage>
        <taxon>Bacteria</taxon>
        <taxon>Bacillati</taxon>
        <taxon>Bacillota</taxon>
        <taxon>Clostridia</taxon>
        <taxon>Lachnospirales</taxon>
        <taxon>Vallitaleaceae</taxon>
        <taxon>Vallitalea</taxon>
    </lineage>
</organism>
<keyword evidence="3" id="KW-0482">Metalloprotease</keyword>
<keyword evidence="4" id="KW-1185">Reference proteome</keyword>
<keyword evidence="1" id="KW-1133">Transmembrane helix</keyword>
<evidence type="ECO:0000313" key="4">
    <source>
        <dbReference type="Proteomes" id="UP000677305"/>
    </source>
</evidence>
<proteinExistence type="predicted"/>
<dbReference type="Pfam" id="PF02517">
    <property type="entry name" value="Rce1-like"/>
    <property type="match status" value="1"/>
</dbReference>
<evidence type="ECO:0000256" key="1">
    <source>
        <dbReference type="SAM" id="Phobius"/>
    </source>
</evidence>
<feature type="transmembrane region" description="Helical" evidence="1">
    <location>
        <begin position="256"/>
        <end position="274"/>
    </location>
</feature>
<feature type="transmembrane region" description="Helical" evidence="1">
    <location>
        <begin position="182"/>
        <end position="200"/>
    </location>
</feature>
<dbReference type="GO" id="GO:0008237">
    <property type="term" value="F:metallopeptidase activity"/>
    <property type="evidence" value="ECO:0007669"/>
    <property type="project" value="UniProtKB-KW"/>
</dbReference>
<feature type="domain" description="CAAX prenyl protease 2/Lysostaphin resistance protein A-like" evidence="2">
    <location>
        <begin position="126"/>
        <end position="218"/>
    </location>
</feature>
<feature type="transmembrane region" description="Helical" evidence="1">
    <location>
        <begin position="43"/>
        <end position="66"/>
    </location>
</feature>
<dbReference type="InterPro" id="IPR003675">
    <property type="entry name" value="Rce1/LyrA-like_dom"/>
</dbReference>
<name>A0A8J8SDS7_9FIRM</name>
<evidence type="ECO:0000313" key="3">
    <source>
        <dbReference type="EMBL" id="QUH31178.1"/>
    </source>
</evidence>
<dbReference type="AlphaFoldDB" id="A0A8J8SDS7"/>
<dbReference type="GO" id="GO:0080120">
    <property type="term" value="P:CAAX-box protein maturation"/>
    <property type="evidence" value="ECO:0007669"/>
    <property type="project" value="UniProtKB-ARBA"/>
</dbReference>